<keyword evidence="2" id="KW-0808">Transferase</keyword>
<dbReference type="SUPFAM" id="SSF53335">
    <property type="entry name" value="S-adenosyl-L-methionine-dependent methyltransferases"/>
    <property type="match status" value="1"/>
</dbReference>
<dbReference type="Pfam" id="PF13847">
    <property type="entry name" value="Methyltransf_31"/>
    <property type="match status" value="1"/>
</dbReference>
<dbReference type="OrthoDB" id="9760689at2"/>
<dbReference type="KEGG" id="dpd:Deipe_3678"/>
<keyword evidence="2" id="KW-0489">Methyltransferase</keyword>
<dbReference type="GO" id="GO:0032259">
    <property type="term" value="P:methylation"/>
    <property type="evidence" value="ECO:0007669"/>
    <property type="project" value="UniProtKB-KW"/>
</dbReference>
<evidence type="ECO:0000313" key="3">
    <source>
        <dbReference type="Proteomes" id="UP000010467"/>
    </source>
</evidence>
<proteinExistence type="predicted"/>
<sequence>MPWNPDLYHRFQEARSAPFFDLVALVKGEPVQAVDLGCGTGELTCRLADQLPASLITGLDSSPDMLARAYTQRHARVTFQLGRIEDFAEPADLIFSNAALQWLSDHPALITRLWKLLRPGGQLAVQVPSNHDHPSHRLLAETARKEPFAGALHGWTRQGSAPVGRQSPVLGIVEYAELLFGLGARQITAFEKIYPVVLDGADGVLDWVSGTALVPYLERLPMELQDPFREAYRARLWREWPGGPVFYAFKRTLFSAHKP</sequence>
<dbReference type="InterPro" id="IPR023149">
    <property type="entry name" value="Trans_acon_MeTrfase_C"/>
</dbReference>
<dbReference type="Gene3D" id="1.10.150.290">
    <property type="entry name" value="S-adenosyl-L-methionine-dependent methyltransferases"/>
    <property type="match status" value="1"/>
</dbReference>
<dbReference type="CDD" id="cd02440">
    <property type="entry name" value="AdoMet_MTases"/>
    <property type="match status" value="1"/>
</dbReference>
<organism evidence="2 3">
    <name type="scientific">Deinococcus peraridilitoris (strain DSM 19664 / LMG 22246 / CIP 109416 / KR-200)</name>
    <dbReference type="NCBI Taxonomy" id="937777"/>
    <lineage>
        <taxon>Bacteria</taxon>
        <taxon>Thermotogati</taxon>
        <taxon>Deinococcota</taxon>
        <taxon>Deinococci</taxon>
        <taxon>Deinococcales</taxon>
        <taxon>Deinococcaceae</taxon>
        <taxon>Deinococcus</taxon>
    </lineage>
</organism>
<dbReference type="Gene3D" id="3.40.50.150">
    <property type="entry name" value="Vaccinia Virus protein VP39"/>
    <property type="match status" value="1"/>
</dbReference>
<feature type="domain" description="Methyltransferase" evidence="1">
    <location>
        <begin position="32"/>
        <end position="133"/>
    </location>
</feature>
<dbReference type="InterPro" id="IPR029063">
    <property type="entry name" value="SAM-dependent_MTases_sf"/>
</dbReference>
<keyword evidence="3" id="KW-1185">Reference proteome</keyword>
<dbReference type="GO" id="GO:0030798">
    <property type="term" value="F:trans-aconitate 2-methyltransferase activity"/>
    <property type="evidence" value="ECO:0007669"/>
    <property type="project" value="InterPro"/>
</dbReference>
<protein>
    <submittedName>
        <fullName evidence="2">Trans-aconitate methyltransferase</fullName>
    </submittedName>
</protein>
<accession>L0A6Q3</accession>
<dbReference type="EMBL" id="CP003382">
    <property type="protein sequence ID" value="AFZ69104.1"/>
    <property type="molecule type" value="Genomic_DNA"/>
</dbReference>
<evidence type="ECO:0000313" key="2">
    <source>
        <dbReference type="EMBL" id="AFZ69104.1"/>
    </source>
</evidence>
<dbReference type="PATRIC" id="fig|937777.3.peg.3688"/>
<dbReference type="Proteomes" id="UP000010467">
    <property type="component" value="Chromosome"/>
</dbReference>
<dbReference type="PANTHER" id="PTHR43861:SF1">
    <property type="entry name" value="TRANS-ACONITATE 2-METHYLTRANSFERASE"/>
    <property type="match status" value="1"/>
</dbReference>
<dbReference type="PANTHER" id="PTHR43861">
    <property type="entry name" value="TRANS-ACONITATE 2-METHYLTRANSFERASE-RELATED"/>
    <property type="match status" value="1"/>
</dbReference>
<dbReference type="InterPro" id="IPR025714">
    <property type="entry name" value="Methyltranfer_dom"/>
</dbReference>
<gene>
    <name evidence="2" type="ordered locus">Deipe_3678</name>
</gene>
<dbReference type="eggNOG" id="COG4106">
    <property type="taxonomic scope" value="Bacteria"/>
</dbReference>
<reference evidence="3" key="1">
    <citation type="submission" date="2012-03" db="EMBL/GenBank/DDBJ databases">
        <title>Complete sequence of chromosome of Deinococcus peraridilitoris DSM 19664.</title>
        <authorList>
            <person name="Lucas S."/>
            <person name="Copeland A."/>
            <person name="Lapidus A."/>
            <person name="Glavina del Rio T."/>
            <person name="Dalin E."/>
            <person name="Tice H."/>
            <person name="Bruce D."/>
            <person name="Goodwin L."/>
            <person name="Pitluck S."/>
            <person name="Peters L."/>
            <person name="Mikhailova N."/>
            <person name="Lu M."/>
            <person name="Kyrpides N."/>
            <person name="Mavromatis K."/>
            <person name="Ivanova N."/>
            <person name="Brettin T."/>
            <person name="Detter J.C."/>
            <person name="Han C."/>
            <person name="Larimer F."/>
            <person name="Land M."/>
            <person name="Hauser L."/>
            <person name="Markowitz V."/>
            <person name="Cheng J.-F."/>
            <person name="Hugenholtz P."/>
            <person name="Woyke T."/>
            <person name="Wu D."/>
            <person name="Pukall R."/>
            <person name="Steenblock K."/>
            <person name="Brambilla E."/>
            <person name="Klenk H.-P."/>
            <person name="Eisen J.A."/>
        </authorList>
    </citation>
    <scope>NUCLEOTIDE SEQUENCE [LARGE SCALE GENOMIC DNA]</scope>
    <source>
        <strain evidence="3">DSM 19664 / LMG 22246 / CIP 109416 / KR-200</strain>
    </source>
</reference>
<name>L0A6Q3_DEIPD</name>
<dbReference type="AlphaFoldDB" id="L0A6Q3"/>
<evidence type="ECO:0000259" key="1">
    <source>
        <dbReference type="Pfam" id="PF13847"/>
    </source>
</evidence>
<dbReference type="RefSeq" id="WP_015237400.1">
    <property type="nucleotide sequence ID" value="NC_019793.1"/>
</dbReference>
<dbReference type="HOGENOM" id="CLU_037990_5_2_0"/>